<sequence>MAKPLILPAAIAAALAFTALPALAQDTAPAAETTAQAPRARAAAIRLDFGAGRSVHVMCGQTDLAACAEAVAPLVEKVASTPAAGPAKDGAKGKGKHHKKGMDWKRPGGGAGGPGKGHDHAPAGAPPAPPPADGPAPQ</sequence>
<evidence type="ECO:0000256" key="1">
    <source>
        <dbReference type="SAM" id="MobiDB-lite"/>
    </source>
</evidence>
<evidence type="ECO:0000256" key="2">
    <source>
        <dbReference type="SAM" id="SignalP"/>
    </source>
</evidence>
<organism evidence="3 4">
    <name type="scientific">Pseudogemmobacter humi</name>
    <dbReference type="NCBI Taxonomy" id="2483812"/>
    <lineage>
        <taxon>Bacteria</taxon>
        <taxon>Pseudomonadati</taxon>
        <taxon>Pseudomonadota</taxon>
        <taxon>Alphaproteobacteria</taxon>
        <taxon>Rhodobacterales</taxon>
        <taxon>Paracoccaceae</taxon>
        <taxon>Pseudogemmobacter</taxon>
    </lineage>
</organism>
<keyword evidence="4" id="KW-1185">Reference proteome</keyword>
<dbReference type="AlphaFoldDB" id="A0A3P5X5A9"/>
<dbReference type="OrthoDB" id="9981077at2"/>
<feature type="signal peptide" evidence="2">
    <location>
        <begin position="1"/>
        <end position="24"/>
    </location>
</feature>
<evidence type="ECO:0000313" key="3">
    <source>
        <dbReference type="EMBL" id="VDC23359.1"/>
    </source>
</evidence>
<gene>
    <name evidence="3" type="ORF">XINFAN_01013</name>
</gene>
<accession>A0A3P5X5A9</accession>
<evidence type="ECO:0000313" key="4">
    <source>
        <dbReference type="Proteomes" id="UP000277498"/>
    </source>
</evidence>
<keyword evidence="2" id="KW-0732">Signal</keyword>
<feature type="compositionally biased region" description="Pro residues" evidence="1">
    <location>
        <begin position="124"/>
        <end position="138"/>
    </location>
</feature>
<reference evidence="3 4" key="1">
    <citation type="submission" date="2018-11" db="EMBL/GenBank/DDBJ databases">
        <authorList>
            <person name="Criscuolo A."/>
        </authorList>
    </citation>
    <scope>NUCLEOTIDE SEQUENCE [LARGE SCALE GENOMIC DNA]</scope>
    <source>
        <strain evidence="3">ACIP111625</strain>
    </source>
</reference>
<feature type="region of interest" description="Disordered" evidence="1">
    <location>
        <begin position="79"/>
        <end position="138"/>
    </location>
</feature>
<feature type="chain" id="PRO_5018233134" evidence="2">
    <location>
        <begin position="25"/>
        <end position="138"/>
    </location>
</feature>
<name>A0A3P5X5A9_9RHOB</name>
<protein>
    <submittedName>
        <fullName evidence="3">Uncharacterized protein</fullName>
    </submittedName>
</protein>
<dbReference type="Proteomes" id="UP000277498">
    <property type="component" value="Unassembled WGS sequence"/>
</dbReference>
<dbReference type="RefSeq" id="WP_124085433.1">
    <property type="nucleotide sequence ID" value="NZ_UXAW01000048.1"/>
</dbReference>
<proteinExistence type="predicted"/>
<dbReference type="EMBL" id="UXAW01000048">
    <property type="protein sequence ID" value="VDC23359.1"/>
    <property type="molecule type" value="Genomic_DNA"/>
</dbReference>